<keyword evidence="6" id="KW-0732">Signal</keyword>
<accession>A0ABD3RN41</accession>
<dbReference type="Gene3D" id="2.60.120.260">
    <property type="entry name" value="Galactose-binding domain-like"/>
    <property type="match status" value="1"/>
</dbReference>
<dbReference type="Gene3D" id="3.20.20.80">
    <property type="entry name" value="Glycosidases"/>
    <property type="match status" value="1"/>
</dbReference>
<feature type="domain" description="GH10" evidence="7">
    <location>
        <begin position="214"/>
        <end position="520"/>
    </location>
</feature>
<keyword evidence="9" id="KW-1185">Reference proteome</keyword>
<dbReference type="GO" id="GO:0031176">
    <property type="term" value="F:endo-1,4-beta-xylanase activity"/>
    <property type="evidence" value="ECO:0007669"/>
    <property type="project" value="UniProtKB-ARBA"/>
</dbReference>
<evidence type="ECO:0000256" key="3">
    <source>
        <dbReference type="ARBA" id="ARBA00022801"/>
    </source>
</evidence>
<sequence>MMLVILYYFLLIVAGCSSAEPDEPYDYSASIECLVEPLAPQYGGGLVTNPGFDSGLGEWSIYATGKIELRVSKTGNKFLAAYRRYQPVDSFARRFHLKSKFLYTFSAWVQVDIGKEFVTAVLKAPNPPNIIIGHVVAKSGCWSMLKGGFTVDQDMYTPLYFQSNNTKVELWVDNVSLKPFSRKQWRNQQHKSIDQVRKKKIRIHVTDDVGQNIEGAKITLNETIPHFHLGCSSTEAILNNKPYQNWFTPRFTATTFNNEMKWYYTEVYQGKENYTVPDAMVSFFQNHRISIRGHTILWANRDAIPFWAKNLSRGHEGNLPNREILNASIRRMASIVSRYAGKVIAWDVFNENLHYSYYEDEVIGPNASGMIYQIARALDPKTPLYINEFNVMEHLMDMQVTPSSYVEKVRQIRSYPGNEKLVIGLGIQGHFGSRPNVSHVRAVLDYLGETKMPIWFTELDTKRGPNQAVHLEDVLREAYAHPAVEGIIIWGGWKPTACNQTCLTDRNFDVLPKGCAEMCLTDNNFNNLPTGDVVDKLIREWKTTNVKGVTDKNGTFESNVFQGGYSLTISHPKIPSVVQKKIRVINENAGALELSISL</sequence>
<feature type="chain" id="PRO_5044896483" description="GH10 domain-containing protein" evidence="6">
    <location>
        <begin position="19"/>
        <end position="598"/>
    </location>
</feature>
<dbReference type="GO" id="GO:0000272">
    <property type="term" value="P:polysaccharide catabolic process"/>
    <property type="evidence" value="ECO:0007669"/>
    <property type="project" value="UniProtKB-KW"/>
</dbReference>
<dbReference type="EMBL" id="JBJXBP010000008">
    <property type="protein sequence ID" value="KAL3814392.1"/>
    <property type="molecule type" value="Genomic_DNA"/>
</dbReference>
<feature type="signal peptide" evidence="6">
    <location>
        <begin position="1"/>
        <end position="18"/>
    </location>
</feature>
<dbReference type="InterPro" id="IPR001000">
    <property type="entry name" value="GH10_dom"/>
</dbReference>
<gene>
    <name evidence="8" type="ORF">ACJIZ3_015660</name>
</gene>
<dbReference type="InterPro" id="IPR003305">
    <property type="entry name" value="CenC_carb-bd"/>
</dbReference>
<dbReference type="AlphaFoldDB" id="A0ABD3RN41"/>
<keyword evidence="3" id="KW-0378">Hydrolase</keyword>
<comment type="caution">
    <text evidence="8">The sequence shown here is derived from an EMBL/GenBank/DDBJ whole genome shotgun (WGS) entry which is preliminary data.</text>
</comment>
<reference evidence="8 9" key="1">
    <citation type="submission" date="2024-12" db="EMBL/GenBank/DDBJ databases">
        <title>The unique morphological basis and parallel evolutionary history of personate flowers in Penstemon.</title>
        <authorList>
            <person name="Depatie T.H."/>
            <person name="Wessinger C.A."/>
        </authorList>
    </citation>
    <scope>NUCLEOTIDE SEQUENCE [LARGE SCALE GENOMIC DNA]</scope>
    <source>
        <strain evidence="8">WTNN_2</strain>
        <tissue evidence="8">Leaf</tissue>
    </source>
</reference>
<dbReference type="SMART" id="SM00633">
    <property type="entry name" value="Glyco_10"/>
    <property type="match status" value="1"/>
</dbReference>
<dbReference type="InterPro" id="IPR044846">
    <property type="entry name" value="GH10"/>
</dbReference>
<evidence type="ECO:0000256" key="4">
    <source>
        <dbReference type="ARBA" id="ARBA00023277"/>
    </source>
</evidence>
<protein>
    <recommendedName>
        <fullName evidence="7">GH10 domain-containing protein</fullName>
    </recommendedName>
</protein>
<proteinExistence type="inferred from homology"/>
<evidence type="ECO:0000256" key="5">
    <source>
        <dbReference type="ARBA" id="ARBA00023326"/>
    </source>
</evidence>
<keyword evidence="5" id="KW-0624">Polysaccharide degradation</keyword>
<dbReference type="SUPFAM" id="SSF51445">
    <property type="entry name" value="(Trans)glycosidases"/>
    <property type="match status" value="1"/>
</dbReference>
<keyword evidence="4" id="KW-0119">Carbohydrate metabolism</keyword>
<evidence type="ECO:0000313" key="8">
    <source>
        <dbReference type="EMBL" id="KAL3814392.1"/>
    </source>
</evidence>
<evidence type="ECO:0000256" key="6">
    <source>
        <dbReference type="SAM" id="SignalP"/>
    </source>
</evidence>
<evidence type="ECO:0000256" key="2">
    <source>
        <dbReference type="ARBA" id="ARBA00022737"/>
    </source>
</evidence>
<dbReference type="Pfam" id="PF00331">
    <property type="entry name" value="Glyco_hydro_10"/>
    <property type="match status" value="1"/>
</dbReference>
<evidence type="ECO:0000256" key="1">
    <source>
        <dbReference type="ARBA" id="ARBA00007495"/>
    </source>
</evidence>
<dbReference type="PROSITE" id="PS51760">
    <property type="entry name" value="GH10_2"/>
    <property type="match status" value="1"/>
</dbReference>
<name>A0ABD3RN41_9LAMI</name>
<dbReference type="PANTHER" id="PTHR31490:SF80">
    <property type="entry name" value="ENDO-1,4-BETA-XYLANASE A-LIKE ISOFORM X1"/>
    <property type="match status" value="1"/>
</dbReference>
<dbReference type="PANTHER" id="PTHR31490">
    <property type="entry name" value="GLYCOSYL HYDROLASE"/>
    <property type="match status" value="1"/>
</dbReference>
<dbReference type="SUPFAM" id="SSF49785">
    <property type="entry name" value="Galactose-binding domain-like"/>
    <property type="match status" value="1"/>
</dbReference>
<dbReference type="Pfam" id="PF02018">
    <property type="entry name" value="CBM_4_9"/>
    <property type="match status" value="1"/>
</dbReference>
<comment type="similarity">
    <text evidence="1">Belongs to the glycosyl hydrolase 10 (cellulase F) family.</text>
</comment>
<evidence type="ECO:0000313" key="9">
    <source>
        <dbReference type="Proteomes" id="UP001634393"/>
    </source>
</evidence>
<dbReference type="InterPro" id="IPR008979">
    <property type="entry name" value="Galactose-bd-like_sf"/>
</dbReference>
<keyword evidence="2" id="KW-0677">Repeat</keyword>
<dbReference type="Proteomes" id="UP001634393">
    <property type="component" value="Unassembled WGS sequence"/>
</dbReference>
<dbReference type="InterPro" id="IPR017853">
    <property type="entry name" value="GH"/>
</dbReference>
<organism evidence="8 9">
    <name type="scientific">Penstemon smallii</name>
    <dbReference type="NCBI Taxonomy" id="265156"/>
    <lineage>
        <taxon>Eukaryota</taxon>
        <taxon>Viridiplantae</taxon>
        <taxon>Streptophyta</taxon>
        <taxon>Embryophyta</taxon>
        <taxon>Tracheophyta</taxon>
        <taxon>Spermatophyta</taxon>
        <taxon>Magnoliopsida</taxon>
        <taxon>eudicotyledons</taxon>
        <taxon>Gunneridae</taxon>
        <taxon>Pentapetalae</taxon>
        <taxon>asterids</taxon>
        <taxon>lamiids</taxon>
        <taxon>Lamiales</taxon>
        <taxon>Plantaginaceae</taxon>
        <taxon>Cheloneae</taxon>
        <taxon>Penstemon</taxon>
    </lineage>
</organism>
<evidence type="ECO:0000259" key="7">
    <source>
        <dbReference type="PROSITE" id="PS51760"/>
    </source>
</evidence>